<dbReference type="PROSITE" id="PS50006">
    <property type="entry name" value="FHA_DOMAIN"/>
    <property type="match status" value="1"/>
</dbReference>
<dbReference type="SMART" id="SM00240">
    <property type="entry name" value="FHA"/>
    <property type="match status" value="1"/>
</dbReference>
<gene>
    <name evidence="4" type="ORF">BU16DRAFT_560294</name>
</gene>
<dbReference type="PANTHER" id="PTHR15715">
    <property type="entry name" value="CENTROSOMAL PROTEIN OF 170 KDA"/>
    <property type="match status" value="1"/>
</dbReference>
<dbReference type="Pfam" id="PF00498">
    <property type="entry name" value="FHA"/>
    <property type="match status" value="1"/>
</dbReference>
<dbReference type="OrthoDB" id="4096268at2759"/>
<feature type="compositionally biased region" description="Acidic residues" evidence="1">
    <location>
        <begin position="159"/>
        <end position="173"/>
    </location>
</feature>
<evidence type="ECO:0000256" key="1">
    <source>
        <dbReference type="SAM" id="MobiDB-lite"/>
    </source>
</evidence>
<evidence type="ECO:0000259" key="3">
    <source>
        <dbReference type="PROSITE" id="PS50006"/>
    </source>
</evidence>
<keyword evidence="2" id="KW-1133">Transmembrane helix</keyword>
<feature type="region of interest" description="Disordered" evidence="1">
    <location>
        <begin position="153"/>
        <end position="218"/>
    </location>
</feature>
<dbReference type="EMBL" id="MU004187">
    <property type="protein sequence ID" value="KAF2496988.1"/>
    <property type="molecule type" value="Genomic_DNA"/>
</dbReference>
<accession>A0A6A6QX17</accession>
<dbReference type="Gene3D" id="2.60.200.20">
    <property type="match status" value="1"/>
</dbReference>
<proteinExistence type="predicted"/>
<feature type="region of interest" description="Disordered" evidence="1">
    <location>
        <begin position="431"/>
        <end position="450"/>
    </location>
</feature>
<dbReference type="InterPro" id="IPR051176">
    <property type="entry name" value="Cent_Immune-Sig_Mod"/>
</dbReference>
<feature type="compositionally biased region" description="Polar residues" evidence="1">
    <location>
        <begin position="361"/>
        <end position="374"/>
    </location>
</feature>
<feature type="region of interest" description="Disordered" evidence="1">
    <location>
        <begin position="258"/>
        <end position="382"/>
    </location>
</feature>
<protein>
    <recommendedName>
        <fullName evidence="3">FHA domain-containing protein</fullName>
    </recommendedName>
</protein>
<keyword evidence="5" id="KW-1185">Reference proteome</keyword>
<feature type="compositionally biased region" description="Low complexity" evidence="1">
    <location>
        <begin position="306"/>
        <end position="323"/>
    </location>
</feature>
<feature type="region of interest" description="Disordered" evidence="1">
    <location>
        <begin position="702"/>
        <end position="728"/>
    </location>
</feature>
<dbReference type="PANTHER" id="PTHR15715:SF37">
    <property type="entry name" value="LD47843P"/>
    <property type="match status" value="1"/>
</dbReference>
<dbReference type="GO" id="GO:0005737">
    <property type="term" value="C:cytoplasm"/>
    <property type="evidence" value="ECO:0007669"/>
    <property type="project" value="TreeGrafter"/>
</dbReference>
<feature type="compositionally biased region" description="Polar residues" evidence="1">
    <location>
        <begin position="192"/>
        <end position="212"/>
    </location>
</feature>
<evidence type="ECO:0000313" key="4">
    <source>
        <dbReference type="EMBL" id="KAF2496988.1"/>
    </source>
</evidence>
<organism evidence="4 5">
    <name type="scientific">Lophium mytilinum</name>
    <dbReference type="NCBI Taxonomy" id="390894"/>
    <lineage>
        <taxon>Eukaryota</taxon>
        <taxon>Fungi</taxon>
        <taxon>Dikarya</taxon>
        <taxon>Ascomycota</taxon>
        <taxon>Pezizomycotina</taxon>
        <taxon>Dothideomycetes</taxon>
        <taxon>Pleosporomycetidae</taxon>
        <taxon>Mytilinidiales</taxon>
        <taxon>Mytilinidiaceae</taxon>
        <taxon>Lophium</taxon>
    </lineage>
</organism>
<dbReference type="InterPro" id="IPR008984">
    <property type="entry name" value="SMAD_FHA_dom_sf"/>
</dbReference>
<keyword evidence="2" id="KW-0812">Transmembrane</keyword>
<dbReference type="SUPFAM" id="SSF49879">
    <property type="entry name" value="SMAD/FHA domain"/>
    <property type="match status" value="1"/>
</dbReference>
<keyword evidence="2" id="KW-0472">Membrane</keyword>
<feature type="domain" description="FHA" evidence="3">
    <location>
        <begin position="40"/>
        <end position="103"/>
    </location>
</feature>
<evidence type="ECO:0000313" key="5">
    <source>
        <dbReference type="Proteomes" id="UP000799750"/>
    </source>
</evidence>
<feature type="compositionally biased region" description="Polar residues" evidence="1">
    <location>
        <begin position="264"/>
        <end position="287"/>
    </location>
</feature>
<dbReference type="InterPro" id="IPR000253">
    <property type="entry name" value="FHA_dom"/>
</dbReference>
<evidence type="ECO:0000256" key="2">
    <source>
        <dbReference type="SAM" id="Phobius"/>
    </source>
</evidence>
<name>A0A6A6QX17_9PEZI</name>
<dbReference type="AlphaFoldDB" id="A0A6A6QX17"/>
<dbReference type="Proteomes" id="UP000799750">
    <property type="component" value="Unassembled WGS sequence"/>
</dbReference>
<sequence length="762" mass="81913">MASPSEPRRALAAVEVTLRSLNVDVEHKERILIMEPSTSVPVGRASKSAHKNLRASASNAYIDSPVVSRDHALLTARSTTGISAVYIRDLGSMHGTAVNKQTLDKNEDMKLKNGDVVQFGADVVRDAHTYTATKFRFEAKPYTSSGTFGLPDSEYPWASDEEDANSDVSDDDSSSSIVAAYPPSELADDLQPTITLSSTPKPERLGTQSNPYNLADDELEKPRKAIVIDLDPVEEEDRLAKEAAFNHEDGIANFETTKLPLHSTPDSSDQPNANNGRPSSIVLNTQRGFGYLVDSPSPSRNDYAESDSTGSSAPASPSEASSGHYFPADDAEYESGYSGSDASANDLMSREAAEEFEDYSDNASETSETESPANQPEGDLASDIDEADLVSEIDESDIARAKMHEMLDHANLPQEERICGQSDLNAADLETPSDAQAKDTSKGQLPALPTPPQTLARLFEPLPAFTKSSVHEQRGQASSSMALKNLIHQDKDAKPTISSMLGKAADSKPISRHSWDWSYGYEDSWDSPGAALRQPVFMFEQGGEDMEDFATTSSRFDNPYVSPSNPYLSLSGGLHTRLARSPPFEYSSAPPSAFAPVPTDARSMPPKLGQGPVAYSTGMDTHPKSTYPIPTSDQPAVVALPVNEKQKERTGMAISEIVDAAAVDAAIGWEAALSKKDELVNSKKRKLSTIEAEDAELANAQSTLIAKDKQPSRTAPVDGATGPQRSIKRTRVRKTAAAMAGIFVGTVSAVGALAFLPDVFFQ</sequence>
<feature type="transmembrane region" description="Helical" evidence="2">
    <location>
        <begin position="735"/>
        <end position="756"/>
    </location>
</feature>
<reference evidence="4" key="1">
    <citation type="journal article" date="2020" name="Stud. Mycol.">
        <title>101 Dothideomycetes genomes: a test case for predicting lifestyles and emergence of pathogens.</title>
        <authorList>
            <person name="Haridas S."/>
            <person name="Albert R."/>
            <person name="Binder M."/>
            <person name="Bloem J."/>
            <person name="Labutti K."/>
            <person name="Salamov A."/>
            <person name="Andreopoulos B."/>
            <person name="Baker S."/>
            <person name="Barry K."/>
            <person name="Bills G."/>
            <person name="Bluhm B."/>
            <person name="Cannon C."/>
            <person name="Castanera R."/>
            <person name="Culley D."/>
            <person name="Daum C."/>
            <person name="Ezra D."/>
            <person name="Gonzalez J."/>
            <person name="Henrissat B."/>
            <person name="Kuo A."/>
            <person name="Liang C."/>
            <person name="Lipzen A."/>
            <person name="Lutzoni F."/>
            <person name="Magnuson J."/>
            <person name="Mondo S."/>
            <person name="Nolan M."/>
            <person name="Ohm R."/>
            <person name="Pangilinan J."/>
            <person name="Park H.-J."/>
            <person name="Ramirez L."/>
            <person name="Alfaro M."/>
            <person name="Sun H."/>
            <person name="Tritt A."/>
            <person name="Yoshinaga Y."/>
            <person name="Zwiers L.-H."/>
            <person name="Turgeon B."/>
            <person name="Goodwin S."/>
            <person name="Spatafora J."/>
            <person name="Crous P."/>
            <person name="Grigoriev I."/>
        </authorList>
    </citation>
    <scope>NUCLEOTIDE SEQUENCE</scope>
    <source>
        <strain evidence="4">CBS 269.34</strain>
    </source>
</reference>